<dbReference type="Gene3D" id="2.40.50.180">
    <property type="entry name" value="CheA-289, Domain 4"/>
    <property type="match status" value="1"/>
</dbReference>
<gene>
    <name evidence="3" type="ORF">OLMES_3776</name>
</gene>
<feature type="domain" description="CheW-like" evidence="2">
    <location>
        <begin position="78"/>
        <end position="164"/>
    </location>
</feature>
<name>A0A1Y0IBB4_9GAMM</name>
<dbReference type="Proteomes" id="UP000196027">
    <property type="component" value="Chromosome"/>
</dbReference>
<organism evidence="3 4">
    <name type="scientific">Oleiphilus messinensis</name>
    <dbReference type="NCBI Taxonomy" id="141451"/>
    <lineage>
        <taxon>Bacteria</taxon>
        <taxon>Pseudomonadati</taxon>
        <taxon>Pseudomonadota</taxon>
        <taxon>Gammaproteobacteria</taxon>
        <taxon>Oceanospirillales</taxon>
        <taxon>Oleiphilaceae</taxon>
        <taxon>Oleiphilus</taxon>
    </lineage>
</organism>
<reference evidence="3 4" key="1">
    <citation type="submission" date="2017-05" db="EMBL/GenBank/DDBJ databases">
        <title>Genomic insights into alkan degradation activity of Oleiphilus messinensis.</title>
        <authorList>
            <person name="Kozyavkin S.A."/>
            <person name="Slesarev A.I."/>
            <person name="Golyshin P.N."/>
            <person name="Korzhenkov A."/>
            <person name="Golyshina O.N."/>
            <person name="Toshchakov S.V."/>
        </authorList>
    </citation>
    <scope>NUCLEOTIDE SEQUENCE [LARGE SCALE GENOMIC DNA]</scope>
    <source>
        <strain evidence="3 4">ME102</strain>
    </source>
</reference>
<evidence type="ECO:0000259" key="2">
    <source>
        <dbReference type="Pfam" id="PF01584"/>
    </source>
</evidence>
<dbReference type="AlphaFoldDB" id="A0A1Y0IBB4"/>
<dbReference type="GO" id="GO:0007165">
    <property type="term" value="P:signal transduction"/>
    <property type="evidence" value="ECO:0007669"/>
    <property type="project" value="InterPro"/>
</dbReference>
<dbReference type="SUPFAM" id="SSF50341">
    <property type="entry name" value="CheW-like"/>
    <property type="match status" value="1"/>
</dbReference>
<keyword evidence="4" id="KW-1185">Reference proteome</keyword>
<dbReference type="GO" id="GO:0006935">
    <property type="term" value="P:chemotaxis"/>
    <property type="evidence" value="ECO:0007669"/>
    <property type="project" value="InterPro"/>
</dbReference>
<proteinExistence type="predicted"/>
<dbReference type="OrthoDB" id="5570983at2"/>
<dbReference type="EMBL" id="CP021425">
    <property type="protein sequence ID" value="ARU57797.1"/>
    <property type="molecule type" value="Genomic_DNA"/>
</dbReference>
<dbReference type="InterPro" id="IPR002545">
    <property type="entry name" value="CheW-lke_dom"/>
</dbReference>
<dbReference type="InterPro" id="IPR036061">
    <property type="entry name" value="CheW-like_dom_sf"/>
</dbReference>
<feature type="compositionally biased region" description="Polar residues" evidence="1">
    <location>
        <begin position="27"/>
        <end position="44"/>
    </location>
</feature>
<protein>
    <recommendedName>
        <fullName evidence="2">CheW-like domain-containing protein</fullName>
    </recommendedName>
</protein>
<sequence length="215" mass="23866">MLSPSEAIKLLEAQSRIRIDQAKSMGDQAQDSETSPPLSSEHSAFSTNLDKEHTWFSLKLGSNLPDASEGIGLLIGTDSNKELIEAPDICAVPFSPDWLKGYMNVRSHIVPVIRLETFLGIHMAQPELAVKSAATSEALSYVLHFERGPESFAITIQHFPKKINLPSGAQLKMQIPLPDRMQSCIGHHYRFQGIWCEWHIDSFCQLINQASLNAA</sequence>
<accession>A0A1Y0IBB4</accession>
<dbReference type="KEGG" id="ome:OLMES_3776"/>
<feature type="region of interest" description="Disordered" evidence="1">
    <location>
        <begin position="22"/>
        <end position="44"/>
    </location>
</feature>
<evidence type="ECO:0000313" key="4">
    <source>
        <dbReference type="Proteomes" id="UP000196027"/>
    </source>
</evidence>
<dbReference type="Pfam" id="PF01584">
    <property type="entry name" value="CheW"/>
    <property type="match status" value="1"/>
</dbReference>
<evidence type="ECO:0000256" key="1">
    <source>
        <dbReference type="SAM" id="MobiDB-lite"/>
    </source>
</evidence>
<dbReference type="RefSeq" id="WP_087462653.1">
    <property type="nucleotide sequence ID" value="NZ_CP021425.1"/>
</dbReference>
<evidence type="ECO:0000313" key="3">
    <source>
        <dbReference type="EMBL" id="ARU57797.1"/>
    </source>
</evidence>